<dbReference type="EMBL" id="JAULJQ010000001">
    <property type="protein sequence ID" value="MDO2408569.1"/>
    <property type="molecule type" value="Genomic_DNA"/>
</dbReference>
<name>A0ABT8T4T6_9BACT</name>
<dbReference type="Proteomes" id="UP001171111">
    <property type="component" value="Unassembled WGS sequence"/>
</dbReference>
<dbReference type="Gene3D" id="3.40.50.1010">
    <property type="entry name" value="5'-nuclease"/>
    <property type="match status" value="1"/>
</dbReference>
<dbReference type="PANTHER" id="PTHR36173">
    <property type="entry name" value="RIBONUCLEASE VAPC16-RELATED"/>
    <property type="match status" value="1"/>
</dbReference>
<dbReference type="CDD" id="cd09872">
    <property type="entry name" value="PIN_Sll0205-like"/>
    <property type="match status" value="1"/>
</dbReference>
<keyword evidence="3" id="KW-1185">Reference proteome</keyword>
<evidence type="ECO:0000259" key="1">
    <source>
        <dbReference type="Pfam" id="PF01850"/>
    </source>
</evidence>
<dbReference type="SUPFAM" id="SSF88723">
    <property type="entry name" value="PIN domain-like"/>
    <property type="match status" value="1"/>
</dbReference>
<sequence>MYLLDTHVLLWYFMGSEKLGSRAKNAIEKNLCFYSTATLWEIGIKQSINKIDLKLKISELENIFIKSAFLKLEINAKQIDRLKNLADIHKDPFDRLLIAQALENNLCLITADENILLYDIKTLDARE</sequence>
<protein>
    <submittedName>
        <fullName evidence="2">Type II toxin-antitoxin system VapC family toxin</fullName>
    </submittedName>
</protein>
<organism evidence="2 3">
    <name type="scientific">Campylobacter magnus</name>
    <dbReference type="NCBI Taxonomy" id="3026462"/>
    <lineage>
        <taxon>Bacteria</taxon>
        <taxon>Pseudomonadati</taxon>
        <taxon>Campylobacterota</taxon>
        <taxon>Epsilonproteobacteria</taxon>
        <taxon>Campylobacterales</taxon>
        <taxon>Campylobacteraceae</taxon>
        <taxon>Campylobacter</taxon>
    </lineage>
</organism>
<accession>A0ABT8T4T6</accession>
<dbReference type="InterPro" id="IPR029060">
    <property type="entry name" value="PIN-like_dom_sf"/>
</dbReference>
<dbReference type="RefSeq" id="WP_302243285.1">
    <property type="nucleotide sequence ID" value="NZ_JAULJQ010000001.1"/>
</dbReference>
<dbReference type="InterPro" id="IPR052919">
    <property type="entry name" value="TA_system_RNase"/>
</dbReference>
<feature type="domain" description="PIN" evidence="1">
    <location>
        <begin position="2"/>
        <end position="116"/>
    </location>
</feature>
<evidence type="ECO:0000313" key="3">
    <source>
        <dbReference type="Proteomes" id="UP001171111"/>
    </source>
</evidence>
<gene>
    <name evidence="2" type="ORF">Q2362_00460</name>
</gene>
<reference evidence="2 3" key="1">
    <citation type="submission" date="2023-06" db="EMBL/GenBank/DDBJ databases">
        <title>Campylobacter magnum sp. nov., isolated from cecal contents of domestic pigs (Sus scrofa domesticus).</title>
        <authorList>
            <person name="Papic B."/>
            <person name="Gruntar I."/>
        </authorList>
    </citation>
    <scope>NUCLEOTIDE SEQUENCE [LARGE SCALE GENOMIC DNA]</scope>
    <source>
        <strain evidence="3">34484-21</strain>
    </source>
</reference>
<dbReference type="PANTHER" id="PTHR36173:SF2">
    <property type="entry name" value="RIBONUCLEASE VAPC16"/>
    <property type="match status" value="1"/>
</dbReference>
<proteinExistence type="predicted"/>
<dbReference type="InterPro" id="IPR002716">
    <property type="entry name" value="PIN_dom"/>
</dbReference>
<comment type="caution">
    <text evidence="2">The sequence shown here is derived from an EMBL/GenBank/DDBJ whole genome shotgun (WGS) entry which is preliminary data.</text>
</comment>
<dbReference type="Pfam" id="PF01850">
    <property type="entry name" value="PIN"/>
    <property type="match status" value="1"/>
</dbReference>
<dbReference type="InterPro" id="IPR041705">
    <property type="entry name" value="PIN_Sll0205"/>
</dbReference>
<evidence type="ECO:0000313" key="2">
    <source>
        <dbReference type="EMBL" id="MDO2408569.1"/>
    </source>
</evidence>